<keyword evidence="1" id="KW-1133">Transmembrane helix</keyword>
<name>A0ABU9T7P3_9HYPH</name>
<evidence type="ECO:0000313" key="2">
    <source>
        <dbReference type="EMBL" id="MEM5501890.1"/>
    </source>
</evidence>
<keyword evidence="3" id="KW-1185">Reference proteome</keyword>
<organism evidence="2 3">
    <name type="scientific">Ahrensia kielensis</name>
    <dbReference type="NCBI Taxonomy" id="76980"/>
    <lineage>
        <taxon>Bacteria</taxon>
        <taxon>Pseudomonadati</taxon>
        <taxon>Pseudomonadota</taxon>
        <taxon>Alphaproteobacteria</taxon>
        <taxon>Hyphomicrobiales</taxon>
        <taxon>Ahrensiaceae</taxon>
        <taxon>Ahrensia</taxon>
    </lineage>
</organism>
<proteinExistence type="predicted"/>
<evidence type="ECO:0000256" key="1">
    <source>
        <dbReference type="SAM" id="Phobius"/>
    </source>
</evidence>
<sequence length="107" mass="12285">MFRFILRFIAVLCLAIAVMFIVLDATRSLGISKLVLTPLEISWREFFPDTLEAFSSWLTQSVHPFLNDPILVTFLILPTFAVFSVLSALFYVLAYKRKRHAAGFVKR</sequence>
<dbReference type="EMBL" id="JBBMQO010000005">
    <property type="protein sequence ID" value="MEM5501890.1"/>
    <property type="molecule type" value="Genomic_DNA"/>
</dbReference>
<dbReference type="RefSeq" id="WP_342848310.1">
    <property type="nucleotide sequence ID" value="NZ_JBBMQO010000005.1"/>
</dbReference>
<keyword evidence="1" id="KW-0812">Transmembrane</keyword>
<evidence type="ECO:0000313" key="3">
    <source>
        <dbReference type="Proteomes" id="UP001477870"/>
    </source>
</evidence>
<gene>
    <name evidence="2" type="ORF">WNY59_09850</name>
</gene>
<dbReference type="Proteomes" id="UP001477870">
    <property type="component" value="Unassembled WGS sequence"/>
</dbReference>
<keyword evidence="1" id="KW-0472">Membrane</keyword>
<feature type="transmembrane region" description="Helical" evidence="1">
    <location>
        <begin position="70"/>
        <end position="94"/>
    </location>
</feature>
<comment type="caution">
    <text evidence="2">The sequence shown here is derived from an EMBL/GenBank/DDBJ whole genome shotgun (WGS) entry which is preliminary data.</text>
</comment>
<protein>
    <submittedName>
        <fullName evidence="2">Uncharacterized protein</fullName>
    </submittedName>
</protein>
<reference evidence="2 3" key="1">
    <citation type="submission" date="2024-03" db="EMBL/GenBank/DDBJ databases">
        <title>Community enrichment and isolation of bacterial strains for fucoidan degradation.</title>
        <authorList>
            <person name="Sichert A."/>
        </authorList>
    </citation>
    <scope>NUCLEOTIDE SEQUENCE [LARGE SCALE GENOMIC DNA]</scope>
    <source>
        <strain evidence="2 3">AS62</strain>
    </source>
</reference>
<accession>A0ABU9T7P3</accession>